<dbReference type="EMBL" id="JAUCGQ010000003">
    <property type="protein sequence ID" value="MDM7856474.1"/>
    <property type="molecule type" value="Genomic_DNA"/>
</dbReference>
<keyword evidence="2" id="KW-0012">Acyltransferase</keyword>
<keyword evidence="3" id="KW-1185">Reference proteome</keyword>
<dbReference type="Proteomes" id="UP001529338">
    <property type="component" value="Unassembled WGS sequence"/>
</dbReference>
<dbReference type="PROSITE" id="PS51186">
    <property type="entry name" value="GNAT"/>
    <property type="match status" value="1"/>
</dbReference>
<dbReference type="Gene3D" id="3.40.630.30">
    <property type="match status" value="1"/>
</dbReference>
<organism evidence="2 3">
    <name type="scientific">Cellulomonas alba</name>
    <dbReference type="NCBI Taxonomy" id="3053467"/>
    <lineage>
        <taxon>Bacteria</taxon>
        <taxon>Bacillati</taxon>
        <taxon>Actinomycetota</taxon>
        <taxon>Actinomycetes</taxon>
        <taxon>Micrococcales</taxon>
        <taxon>Cellulomonadaceae</taxon>
        <taxon>Cellulomonas</taxon>
    </lineage>
</organism>
<evidence type="ECO:0000313" key="2">
    <source>
        <dbReference type="EMBL" id="MDM7856474.1"/>
    </source>
</evidence>
<dbReference type="InterPro" id="IPR000182">
    <property type="entry name" value="GNAT_dom"/>
</dbReference>
<dbReference type="EC" id="2.3.1.-" evidence="2"/>
<keyword evidence="2" id="KW-0808">Transferase</keyword>
<comment type="caution">
    <text evidence="2">The sequence shown here is derived from an EMBL/GenBank/DDBJ whole genome shotgun (WGS) entry which is preliminary data.</text>
</comment>
<sequence length="188" mass="19941">MEIRAAVPGDQRAADEVVAAAFGSDGAHVLTMTRALDTTGASRADLVADDGGVVGYVRLSRAWVDARDRLVDVLMLTPLAVAPARQGEGVGTRLVAAALAAAEALAAPAVFLEGDWRYYGPRGFEPASARGFERPSVRIPEPAFQVATLAALEPWMAGRVVYPQAMWETDAVGLRDPRLARVEDAERG</sequence>
<feature type="domain" description="N-acetyltransferase" evidence="1">
    <location>
        <begin position="1"/>
        <end position="155"/>
    </location>
</feature>
<name>A0ABT7SKC2_9CELL</name>
<dbReference type="GO" id="GO:0016746">
    <property type="term" value="F:acyltransferase activity"/>
    <property type="evidence" value="ECO:0007669"/>
    <property type="project" value="UniProtKB-KW"/>
</dbReference>
<dbReference type="CDD" id="cd04301">
    <property type="entry name" value="NAT_SF"/>
    <property type="match status" value="1"/>
</dbReference>
<evidence type="ECO:0000259" key="1">
    <source>
        <dbReference type="PROSITE" id="PS51186"/>
    </source>
</evidence>
<reference evidence="2 3" key="1">
    <citation type="submission" date="2023-06" db="EMBL/GenBank/DDBJ databases">
        <title>Cellulomonas sp. MW4 Whole genome sequence.</title>
        <authorList>
            <person name="Park S."/>
        </authorList>
    </citation>
    <scope>NUCLEOTIDE SEQUENCE [LARGE SCALE GENOMIC DNA]</scope>
    <source>
        <strain evidence="2 3">MW4</strain>
    </source>
</reference>
<gene>
    <name evidence="2" type="ORF">QRT04_16165</name>
</gene>
<evidence type="ECO:0000313" key="3">
    <source>
        <dbReference type="Proteomes" id="UP001529338"/>
    </source>
</evidence>
<dbReference type="SUPFAM" id="SSF55729">
    <property type="entry name" value="Acyl-CoA N-acyltransferases (Nat)"/>
    <property type="match status" value="1"/>
</dbReference>
<protein>
    <submittedName>
        <fullName evidence="2">GNAT family N-acetyltransferase</fullName>
        <ecNumber evidence="2">2.3.1.-</ecNumber>
    </submittedName>
</protein>
<dbReference type="Pfam" id="PF00583">
    <property type="entry name" value="Acetyltransf_1"/>
    <property type="match status" value="1"/>
</dbReference>
<accession>A0ABT7SKC2</accession>
<dbReference type="InterPro" id="IPR016181">
    <property type="entry name" value="Acyl_CoA_acyltransferase"/>
</dbReference>
<proteinExistence type="predicted"/>
<dbReference type="RefSeq" id="WP_289456676.1">
    <property type="nucleotide sequence ID" value="NZ_JAUCGQ010000003.1"/>
</dbReference>